<keyword evidence="4" id="KW-1185">Reference proteome</keyword>
<keyword evidence="2" id="KW-0732">Signal</keyword>
<dbReference type="Proteomes" id="UP001369086">
    <property type="component" value="Unassembled WGS sequence"/>
</dbReference>
<gene>
    <name evidence="3" type="ORF">HHUSO_G7483</name>
</gene>
<feature type="signal peptide" evidence="2">
    <location>
        <begin position="1"/>
        <end position="21"/>
    </location>
</feature>
<feature type="chain" id="PRO_5046184068" evidence="2">
    <location>
        <begin position="22"/>
        <end position="87"/>
    </location>
</feature>
<feature type="compositionally biased region" description="Polar residues" evidence="1">
    <location>
        <begin position="27"/>
        <end position="47"/>
    </location>
</feature>
<evidence type="ECO:0000313" key="4">
    <source>
        <dbReference type="Proteomes" id="UP001369086"/>
    </source>
</evidence>
<reference evidence="3 4" key="1">
    <citation type="submission" date="2021-05" db="EMBL/GenBank/DDBJ databases">
        <authorList>
            <person name="Zahm M."/>
            <person name="Klopp C."/>
            <person name="Cabau C."/>
            <person name="Kuhl H."/>
            <person name="Suciu R."/>
            <person name="Ciorpac M."/>
            <person name="Holostenco D."/>
            <person name="Gessner J."/>
            <person name="Wuertz S."/>
            <person name="Hohne C."/>
            <person name="Stock M."/>
            <person name="Gislard M."/>
            <person name="Lluch J."/>
            <person name="Milhes M."/>
            <person name="Lampietro C."/>
            <person name="Lopez Roques C."/>
            <person name="Donnadieu C."/>
            <person name="Du K."/>
            <person name="Schartl M."/>
            <person name="Guiguen Y."/>
        </authorList>
    </citation>
    <scope>NUCLEOTIDE SEQUENCE [LARGE SCALE GENOMIC DNA]</scope>
    <source>
        <strain evidence="3">Hh-F2</strain>
        <tissue evidence="3">Blood</tissue>
    </source>
</reference>
<evidence type="ECO:0000256" key="2">
    <source>
        <dbReference type="SAM" id="SignalP"/>
    </source>
</evidence>
<organism evidence="3 4">
    <name type="scientific">Huso huso</name>
    <name type="common">Beluga</name>
    <name type="synonym">Acipenser huso</name>
    <dbReference type="NCBI Taxonomy" id="61971"/>
    <lineage>
        <taxon>Eukaryota</taxon>
        <taxon>Metazoa</taxon>
        <taxon>Chordata</taxon>
        <taxon>Craniata</taxon>
        <taxon>Vertebrata</taxon>
        <taxon>Euteleostomi</taxon>
        <taxon>Actinopterygii</taxon>
        <taxon>Chondrostei</taxon>
        <taxon>Acipenseriformes</taxon>
        <taxon>Acipenseridae</taxon>
        <taxon>Huso</taxon>
    </lineage>
</organism>
<proteinExistence type="predicted"/>
<name>A0ABR0ZUX5_HUSHU</name>
<sequence>MTFVCLGVLVLAIYLPTQVDSVNNTATPPSANQTNGTNVTATLSPTATLSGSGNSTTTKGTGNGLQSPLSSILVPLITSASILRLCC</sequence>
<feature type="region of interest" description="Disordered" evidence="1">
    <location>
        <begin position="27"/>
        <end position="63"/>
    </location>
</feature>
<evidence type="ECO:0000256" key="1">
    <source>
        <dbReference type="SAM" id="MobiDB-lite"/>
    </source>
</evidence>
<feature type="compositionally biased region" description="Low complexity" evidence="1">
    <location>
        <begin position="48"/>
        <end position="60"/>
    </location>
</feature>
<dbReference type="EMBL" id="JAHFZB010000006">
    <property type="protein sequence ID" value="KAK6488616.1"/>
    <property type="molecule type" value="Genomic_DNA"/>
</dbReference>
<comment type="caution">
    <text evidence="3">The sequence shown here is derived from an EMBL/GenBank/DDBJ whole genome shotgun (WGS) entry which is preliminary data.</text>
</comment>
<protein>
    <submittedName>
        <fullName evidence="3">Uncharacterized protein</fullName>
    </submittedName>
</protein>
<evidence type="ECO:0000313" key="3">
    <source>
        <dbReference type="EMBL" id="KAK6488616.1"/>
    </source>
</evidence>
<accession>A0ABR0ZUX5</accession>